<dbReference type="RefSeq" id="WP_018574388.1">
    <property type="nucleotide sequence ID" value="NZ_CP065725.1"/>
</dbReference>
<evidence type="ECO:0000313" key="3">
    <source>
        <dbReference type="EMBL" id="QPT39377.1"/>
    </source>
</evidence>
<organism evidence="4 5">
    <name type="scientific">Oligella ureolytica</name>
    <dbReference type="NCBI Taxonomy" id="90244"/>
    <lineage>
        <taxon>Bacteria</taxon>
        <taxon>Pseudomonadati</taxon>
        <taxon>Pseudomonadota</taxon>
        <taxon>Betaproteobacteria</taxon>
        <taxon>Burkholderiales</taxon>
        <taxon>Alcaligenaceae</taxon>
        <taxon>Oligella</taxon>
    </lineage>
</organism>
<evidence type="ECO:0000313" key="5">
    <source>
        <dbReference type="Proteomes" id="UP000254603"/>
    </source>
</evidence>
<dbReference type="Gene3D" id="3.40.50.2020">
    <property type="match status" value="1"/>
</dbReference>
<reference evidence="3 6" key="2">
    <citation type="submission" date="2020-12" db="EMBL/GenBank/DDBJ databases">
        <title>FDA dAtabase for Regulatory Grade micrObial Sequences (FDA-ARGOS): Supporting development and validation of Infectious Disease Dx tests.</title>
        <authorList>
            <person name="Sproer C."/>
            <person name="Gronow S."/>
            <person name="Severitt S."/>
            <person name="Schroder I."/>
            <person name="Tallon L."/>
            <person name="Sadzewicz L."/>
            <person name="Zhao X."/>
            <person name="Boylan J."/>
            <person name="Ott S."/>
            <person name="Bowen H."/>
            <person name="Vavikolanu K."/>
            <person name="Mehta A."/>
            <person name="Aluvathingal J."/>
            <person name="Nadendla S."/>
            <person name="Lowell S."/>
            <person name="Myers T."/>
            <person name="Yan Y."/>
            <person name="Sichtig H."/>
        </authorList>
    </citation>
    <scope>NUCLEOTIDE SEQUENCE [LARGE SCALE GENOMIC DNA]</scope>
    <source>
        <strain evidence="3 6">FDAARGOS_872</strain>
    </source>
</reference>
<dbReference type="EMBL" id="UGSB01000001">
    <property type="protein sequence ID" value="SUA55913.1"/>
    <property type="molecule type" value="Genomic_DNA"/>
</dbReference>
<dbReference type="STRING" id="1122619.GCA_000373745_01204"/>
<dbReference type="Proteomes" id="UP000594903">
    <property type="component" value="Chromosome"/>
</dbReference>
<dbReference type="EMBL" id="CP065725">
    <property type="protein sequence ID" value="QPT39377.1"/>
    <property type="molecule type" value="Genomic_DNA"/>
</dbReference>
<dbReference type="InterPro" id="IPR051910">
    <property type="entry name" value="ComF/GntX_DNA_util-trans"/>
</dbReference>
<dbReference type="PANTHER" id="PTHR47505">
    <property type="entry name" value="DNA UTILIZATION PROTEIN YHGH"/>
    <property type="match status" value="1"/>
</dbReference>
<dbReference type="CDD" id="cd06223">
    <property type="entry name" value="PRTases_typeI"/>
    <property type="match status" value="1"/>
</dbReference>
<feature type="domain" description="Phosphoribosyltransferase" evidence="2">
    <location>
        <begin position="146"/>
        <end position="246"/>
    </location>
</feature>
<dbReference type="SUPFAM" id="SSF53271">
    <property type="entry name" value="PRTase-like"/>
    <property type="match status" value="1"/>
</dbReference>
<protein>
    <submittedName>
        <fullName evidence="3">ComF family protein</fullName>
    </submittedName>
    <submittedName>
        <fullName evidence="4">DNA utilization protein GntX</fullName>
    </submittedName>
</protein>
<gene>
    <name evidence="3" type="ORF">I6G29_09380</name>
    <name evidence="4" type="ORF">NCTC11997_01942</name>
</gene>
<dbReference type="InterPro" id="IPR000836">
    <property type="entry name" value="PRTase_dom"/>
</dbReference>
<accession>A0A378XI84</accession>
<dbReference type="Proteomes" id="UP000254603">
    <property type="component" value="Unassembled WGS sequence"/>
</dbReference>
<reference evidence="4 5" key="1">
    <citation type="submission" date="2018-06" db="EMBL/GenBank/DDBJ databases">
        <authorList>
            <consortium name="Pathogen Informatics"/>
            <person name="Doyle S."/>
        </authorList>
    </citation>
    <scope>NUCLEOTIDE SEQUENCE [LARGE SCALE GENOMIC DNA]</scope>
    <source>
        <strain evidence="4 5">NCTC11997</strain>
    </source>
</reference>
<dbReference type="PANTHER" id="PTHR47505:SF1">
    <property type="entry name" value="DNA UTILIZATION PROTEIN YHGH"/>
    <property type="match status" value="1"/>
</dbReference>
<sequence length="249" mass="28060">MRHLSDIITAQIRHPDAIFKSISPYLGGRCPLCQSLCLAGSFCQACLSDILEATDSHQNRCPRCQLALRGLDYCEACYLSKPHYERLSIGFDYVNPLKSLLLRYKNSGQLSLAKPFAHLLQARLQQQKMPVGRLCIPLPSSNQSLKKRGYNPAAEIAKTLAKLNGWQINHHVLRREQTQYHTQQKALNSIERQLNVRQLYYCAHRLDETEVILIDDIMTSGATLDSASQALKAAGVKRIHCIVLARASY</sequence>
<dbReference type="Pfam" id="PF00156">
    <property type="entry name" value="Pribosyltran"/>
    <property type="match status" value="1"/>
</dbReference>
<dbReference type="AlphaFoldDB" id="A0A378XI84"/>
<proteinExistence type="inferred from homology"/>
<dbReference type="OrthoDB" id="9793412at2"/>
<evidence type="ECO:0000313" key="6">
    <source>
        <dbReference type="Proteomes" id="UP000594903"/>
    </source>
</evidence>
<keyword evidence="6" id="KW-1185">Reference proteome</keyword>
<dbReference type="InterPro" id="IPR029057">
    <property type="entry name" value="PRTase-like"/>
</dbReference>
<evidence type="ECO:0000313" key="4">
    <source>
        <dbReference type="EMBL" id="SUA55913.1"/>
    </source>
</evidence>
<evidence type="ECO:0000259" key="2">
    <source>
        <dbReference type="Pfam" id="PF00156"/>
    </source>
</evidence>
<evidence type="ECO:0000256" key="1">
    <source>
        <dbReference type="ARBA" id="ARBA00008007"/>
    </source>
</evidence>
<comment type="similarity">
    <text evidence="1">Belongs to the ComF/GntX family.</text>
</comment>
<name>A0A378XI84_9BURK</name>